<organism evidence="1 2">
    <name type="scientific">Actinopolymorpha pittospori</name>
    <dbReference type="NCBI Taxonomy" id="648752"/>
    <lineage>
        <taxon>Bacteria</taxon>
        <taxon>Bacillati</taxon>
        <taxon>Actinomycetota</taxon>
        <taxon>Actinomycetes</taxon>
        <taxon>Propionibacteriales</taxon>
        <taxon>Actinopolymorphaceae</taxon>
        <taxon>Actinopolymorpha</taxon>
    </lineage>
</organism>
<evidence type="ECO:0000313" key="1">
    <source>
        <dbReference type="EMBL" id="MBE1612062.1"/>
    </source>
</evidence>
<dbReference type="RefSeq" id="WP_192755181.1">
    <property type="nucleotide sequence ID" value="NZ_BAABJL010000222.1"/>
</dbReference>
<gene>
    <name evidence="1" type="ORF">HEB94_008910</name>
</gene>
<proteinExistence type="predicted"/>
<sequence length="146" mass="16637">MGRSFYRWRAFRWVSLWDGRQWSARYVDGLPAFPFHHAPSGLLTRRQLRERGLCPGGQEPYALLVWRRDEAWASLYRLDLAKPKRTPTAGQRRALAKAMAARRTCRACGRDVGYCVPTSTRTCSTCEQPEDLADDMTEGVTGREAA</sequence>
<comment type="caution">
    <text evidence="1">The sequence shown here is derived from an EMBL/GenBank/DDBJ whole genome shotgun (WGS) entry which is preliminary data.</text>
</comment>
<keyword evidence="2" id="KW-1185">Reference proteome</keyword>
<dbReference type="AlphaFoldDB" id="A0A927RD74"/>
<dbReference type="EMBL" id="JADBEM010000001">
    <property type="protein sequence ID" value="MBE1612062.1"/>
    <property type="molecule type" value="Genomic_DNA"/>
</dbReference>
<accession>A0A927RD74</accession>
<dbReference type="NCBIfam" id="NF041638">
    <property type="entry name" value="QRL_CxxC_CxxC"/>
    <property type="match status" value="1"/>
</dbReference>
<protein>
    <submittedName>
        <fullName evidence="1">Uncharacterized protein</fullName>
    </submittedName>
</protein>
<dbReference type="Proteomes" id="UP000638648">
    <property type="component" value="Unassembled WGS sequence"/>
</dbReference>
<evidence type="ECO:0000313" key="2">
    <source>
        <dbReference type="Proteomes" id="UP000638648"/>
    </source>
</evidence>
<dbReference type="InterPro" id="IPR048142">
    <property type="entry name" value="QRL_CxxC_CxxC"/>
</dbReference>
<name>A0A927RD74_9ACTN</name>
<reference evidence="1" key="1">
    <citation type="submission" date="2020-10" db="EMBL/GenBank/DDBJ databases">
        <title>Sequencing the genomes of 1000 actinobacteria strains.</title>
        <authorList>
            <person name="Klenk H.-P."/>
        </authorList>
    </citation>
    <scope>NUCLEOTIDE SEQUENCE</scope>
    <source>
        <strain evidence="1">DSM 45354</strain>
    </source>
</reference>